<dbReference type="SMART" id="SM00345">
    <property type="entry name" value="HTH_GNTR"/>
    <property type="match status" value="1"/>
</dbReference>
<feature type="DNA-binding region" description="H-T-H motif" evidence="5">
    <location>
        <begin position="145"/>
        <end position="164"/>
    </location>
</feature>
<evidence type="ECO:0000256" key="1">
    <source>
        <dbReference type="ARBA" id="ARBA00022898"/>
    </source>
</evidence>
<dbReference type="SUPFAM" id="SSF48498">
    <property type="entry name" value="Tetracyclin repressor-like, C-terminal domain"/>
    <property type="match status" value="1"/>
</dbReference>
<name>A0ABS0NJG9_9ACTN</name>
<dbReference type="InterPro" id="IPR036271">
    <property type="entry name" value="Tet_transcr_reg_TetR-rel_C_sf"/>
</dbReference>
<dbReference type="Gene3D" id="1.10.10.10">
    <property type="entry name" value="Winged helix-like DNA-binding domain superfamily/Winged helix DNA-binding domain"/>
    <property type="match status" value="1"/>
</dbReference>
<dbReference type="InterPro" id="IPR004111">
    <property type="entry name" value="Repressor_TetR_C"/>
</dbReference>
<dbReference type="PROSITE" id="PS50949">
    <property type="entry name" value="HTH_GNTR"/>
    <property type="match status" value="1"/>
</dbReference>
<reference evidence="9 10" key="1">
    <citation type="submission" date="2020-09" db="EMBL/GenBank/DDBJ databases">
        <title>Biosynthesis of the nuclear factor of activated T cells inhibitor NFAT-133 and its congeners in Streptomyces pactum.</title>
        <authorList>
            <person name="Zhou W."/>
            <person name="Posri P."/>
            <person name="Abugrain M.E."/>
            <person name="Weisberg A.J."/>
            <person name="Chang J.H."/>
            <person name="Mahmud T."/>
        </authorList>
    </citation>
    <scope>NUCLEOTIDE SEQUENCE [LARGE SCALE GENOMIC DNA]</scope>
    <source>
        <strain evidence="9 10">ATCC 27456</strain>
    </source>
</reference>
<keyword evidence="3 5" id="KW-0238">DNA-binding</keyword>
<keyword evidence="1" id="KW-0663">Pyridoxal phosphate</keyword>
<dbReference type="Gene3D" id="1.10.10.60">
    <property type="entry name" value="Homeodomain-like"/>
    <property type="match status" value="1"/>
</dbReference>
<evidence type="ECO:0000313" key="10">
    <source>
        <dbReference type="Proteomes" id="UP000807371"/>
    </source>
</evidence>
<feature type="domain" description="HTH gntR-type" evidence="7">
    <location>
        <begin position="6"/>
        <end position="74"/>
    </location>
</feature>
<dbReference type="Proteomes" id="UP000807371">
    <property type="component" value="Unassembled WGS sequence"/>
</dbReference>
<dbReference type="InterPro" id="IPR009057">
    <property type="entry name" value="Homeodomain-like_sf"/>
</dbReference>
<dbReference type="InterPro" id="IPR000524">
    <property type="entry name" value="Tscrpt_reg_HTH_GntR"/>
</dbReference>
<feature type="domain" description="HTH tetR-type" evidence="8">
    <location>
        <begin position="122"/>
        <end position="182"/>
    </location>
</feature>
<evidence type="ECO:0000313" key="9">
    <source>
        <dbReference type="EMBL" id="MBH5335351.1"/>
    </source>
</evidence>
<keyword evidence="2" id="KW-0805">Transcription regulation</keyword>
<comment type="caution">
    <text evidence="9">The sequence shown here is derived from an EMBL/GenBank/DDBJ whole genome shotgun (WGS) entry which is preliminary data.</text>
</comment>
<dbReference type="SUPFAM" id="SSF46785">
    <property type="entry name" value="Winged helix' DNA-binding domain"/>
    <property type="match status" value="1"/>
</dbReference>
<evidence type="ECO:0000256" key="2">
    <source>
        <dbReference type="ARBA" id="ARBA00023015"/>
    </source>
</evidence>
<evidence type="ECO:0000256" key="3">
    <source>
        <dbReference type="ARBA" id="ARBA00023125"/>
    </source>
</evidence>
<sequence>MSEDTRPPYLRIAGELRRRIVTGELAPGGRLPSTRRVAQEWGVALATATKALAALRQEGLIEAQPRVGTVVAAPRRRPAVPERRAAGSERRPAASAGHPSGGGARPGPVDDGPEHGAAPGRELSRERIVRTAIEIADTEGLPALSMRGIAARLGSAAMSPYRYVASKDDLVHSMADTVLGELRWPARPPAHWRDRLAMGARALWAVHRAHPWLAQIGPLTRPLMLPNLMAYSDWMLSALDGHGLDAATMLDINVLLYSHVQGIAVQLEREAQARSATGVSEEEWMASQEPALAELVSSGAYPTLRRVLSAVGESGYDLRLDELFEMGLRSVLDGLAALVERQDRHREGPAAADG</sequence>
<dbReference type="PANTHER" id="PTHR46577:SF1">
    <property type="entry name" value="HTH-TYPE TRANSCRIPTIONAL REGULATORY PROTEIN GABR"/>
    <property type="match status" value="1"/>
</dbReference>
<evidence type="ECO:0000256" key="6">
    <source>
        <dbReference type="SAM" id="MobiDB-lite"/>
    </source>
</evidence>
<evidence type="ECO:0000259" key="8">
    <source>
        <dbReference type="PROSITE" id="PS50977"/>
    </source>
</evidence>
<keyword evidence="4" id="KW-0804">Transcription</keyword>
<keyword evidence="10" id="KW-1185">Reference proteome</keyword>
<feature type="region of interest" description="Disordered" evidence="6">
    <location>
        <begin position="72"/>
        <end position="123"/>
    </location>
</feature>
<dbReference type="RefSeq" id="WP_197988920.1">
    <property type="nucleotide sequence ID" value="NZ_JACYXC010000001.1"/>
</dbReference>
<accession>A0ABS0NJG9</accession>
<evidence type="ECO:0000256" key="5">
    <source>
        <dbReference type="PROSITE-ProRule" id="PRU00335"/>
    </source>
</evidence>
<organism evidence="9 10">
    <name type="scientific">Streptomyces pactum</name>
    <dbReference type="NCBI Taxonomy" id="68249"/>
    <lineage>
        <taxon>Bacteria</taxon>
        <taxon>Bacillati</taxon>
        <taxon>Actinomycetota</taxon>
        <taxon>Actinomycetes</taxon>
        <taxon>Kitasatosporales</taxon>
        <taxon>Streptomycetaceae</taxon>
        <taxon>Streptomyces</taxon>
    </lineage>
</organism>
<protein>
    <submittedName>
        <fullName evidence="9">TetR/AcrR family transcriptional regulator C-terminal domain-containing protein</fullName>
    </submittedName>
</protein>
<dbReference type="Pfam" id="PF02909">
    <property type="entry name" value="TetR_C_1"/>
    <property type="match status" value="1"/>
</dbReference>
<dbReference type="EMBL" id="JACYXC010000001">
    <property type="protein sequence ID" value="MBH5335351.1"/>
    <property type="molecule type" value="Genomic_DNA"/>
</dbReference>
<dbReference type="InterPro" id="IPR036390">
    <property type="entry name" value="WH_DNA-bd_sf"/>
</dbReference>
<dbReference type="PANTHER" id="PTHR46577">
    <property type="entry name" value="HTH-TYPE TRANSCRIPTIONAL REGULATORY PROTEIN GABR"/>
    <property type="match status" value="1"/>
</dbReference>
<dbReference type="SUPFAM" id="SSF46689">
    <property type="entry name" value="Homeodomain-like"/>
    <property type="match status" value="1"/>
</dbReference>
<dbReference type="Gene3D" id="1.10.357.10">
    <property type="entry name" value="Tetracycline Repressor, domain 2"/>
    <property type="match status" value="1"/>
</dbReference>
<gene>
    <name evidence="9" type="ORF">IHE55_11315</name>
</gene>
<dbReference type="InterPro" id="IPR051446">
    <property type="entry name" value="HTH_trans_reg/aminotransferase"/>
</dbReference>
<dbReference type="InterPro" id="IPR036388">
    <property type="entry name" value="WH-like_DNA-bd_sf"/>
</dbReference>
<dbReference type="PROSITE" id="PS50977">
    <property type="entry name" value="HTH_TETR_2"/>
    <property type="match status" value="1"/>
</dbReference>
<dbReference type="Pfam" id="PF00392">
    <property type="entry name" value="GntR"/>
    <property type="match status" value="1"/>
</dbReference>
<proteinExistence type="predicted"/>
<evidence type="ECO:0000256" key="4">
    <source>
        <dbReference type="ARBA" id="ARBA00023163"/>
    </source>
</evidence>
<dbReference type="InterPro" id="IPR001647">
    <property type="entry name" value="HTH_TetR"/>
</dbReference>
<evidence type="ECO:0000259" key="7">
    <source>
        <dbReference type="PROSITE" id="PS50949"/>
    </source>
</evidence>
<feature type="compositionally biased region" description="Basic and acidic residues" evidence="6">
    <location>
        <begin position="79"/>
        <end position="92"/>
    </location>
</feature>